<keyword evidence="1" id="KW-0472">Membrane</keyword>
<reference evidence="4 5" key="1">
    <citation type="submission" date="2020-07" db="EMBL/GenBank/DDBJ databases">
        <title>Description of Limosilactobacillus balticus sp. nov., Limosilactobacillus agrestis sp. nov., Limosilactobacillus albertensis sp. nov., Limosilactobacillus rudii sp. nov., Limosilactobacillus fastidiosus sp. nov., five novel Limosilactobacillus species isolated from the vertebrate gastrointestinal tract, and proposal of 6 subspecies of Limosilactobacillus reuteri adapted to the gastrointestinal tract of specific vertebrate hosts.</title>
        <authorList>
            <person name="Li F."/>
            <person name="Cheng C."/>
            <person name="Zheng J."/>
            <person name="Quevedo R.M."/>
            <person name="Li J."/>
            <person name="Roos S."/>
            <person name="Gaenzle M.G."/>
            <person name="Walter J."/>
        </authorList>
    </citation>
    <scope>NUCLEOTIDE SEQUENCE [LARGE SCALE GENOMIC DNA]</scope>
    <source>
        <strain evidence="3 4">WF-MA3-C</strain>
        <strain evidence="2 5">WF-MO7-1</strain>
    </source>
</reference>
<gene>
    <name evidence="3" type="ORF">H5R63_03765</name>
    <name evidence="2" type="ORF">H5R64_06490</name>
</gene>
<evidence type="ECO:0000313" key="2">
    <source>
        <dbReference type="EMBL" id="MBB1063403.1"/>
    </source>
</evidence>
<dbReference type="EMBL" id="JACIUY010000048">
    <property type="protein sequence ID" value="MBB1085916.1"/>
    <property type="molecule type" value="Genomic_DNA"/>
</dbReference>
<protein>
    <submittedName>
        <fullName evidence="3">Uncharacterized protein</fullName>
    </submittedName>
</protein>
<name>A0A7W3TZ06_9LACO</name>
<keyword evidence="1" id="KW-1133">Transmembrane helix</keyword>
<accession>A0A7W3TZ06</accession>
<keyword evidence="5" id="KW-1185">Reference proteome</keyword>
<evidence type="ECO:0000313" key="3">
    <source>
        <dbReference type="EMBL" id="MBB1085916.1"/>
    </source>
</evidence>
<comment type="caution">
    <text evidence="3">The sequence shown here is derived from an EMBL/GenBank/DDBJ whole genome shotgun (WGS) entry which is preliminary data.</text>
</comment>
<feature type="transmembrane region" description="Helical" evidence="1">
    <location>
        <begin position="7"/>
        <end position="34"/>
    </location>
</feature>
<dbReference type="Proteomes" id="UP000518255">
    <property type="component" value="Unassembled WGS sequence"/>
</dbReference>
<sequence length="117" mass="12231">METLIALFIGGIVIGTIVVMFGGGAAVIAGLFLLGLPSVSAAANSSYVLACMSLLGTQFTNLLLHHITSLEELSGLAVTDEVDLGEVSKLSTGEAFLLLANGSQQKIKVNLPKWWDK</sequence>
<dbReference type="RefSeq" id="WP_182580816.1">
    <property type="nucleotide sequence ID" value="NZ_JACIUY010000048.1"/>
</dbReference>
<organism evidence="3 4">
    <name type="scientific">Limosilactobacillus fastidiosus</name>
    <dbReference type="NCBI Taxonomy" id="2759855"/>
    <lineage>
        <taxon>Bacteria</taxon>
        <taxon>Bacillati</taxon>
        <taxon>Bacillota</taxon>
        <taxon>Bacilli</taxon>
        <taxon>Lactobacillales</taxon>
        <taxon>Lactobacillaceae</taxon>
        <taxon>Limosilactobacillus</taxon>
    </lineage>
</organism>
<proteinExistence type="predicted"/>
<evidence type="ECO:0000313" key="4">
    <source>
        <dbReference type="Proteomes" id="UP000518255"/>
    </source>
</evidence>
<dbReference type="AlphaFoldDB" id="A0A7W3TZ06"/>
<keyword evidence="1" id="KW-0812">Transmembrane</keyword>
<evidence type="ECO:0000256" key="1">
    <source>
        <dbReference type="SAM" id="Phobius"/>
    </source>
</evidence>
<dbReference type="Proteomes" id="UP000544052">
    <property type="component" value="Unassembled WGS sequence"/>
</dbReference>
<evidence type="ECO:0000313" key="5">
    <source>
        <dbReference type="Proteomes" id="UP000544052"/>
    </source>
</evidence>
<dbReference type="EMBL" id="JACIUZ010000041">
    <property type="protein sequence ID" value="MBB1063403.1"/>
    <property type="molecule type" value="Genomic_DNA"/>
</dbReference>